<dbReference type="SUPFAM" id="SSF48403">
    <property type="entry name" value="Ankyrin repeat"/>
    <property type="match status" value="1"/>
</dbReference>
<sequence>MIHEYRIVVRHSPRVGMSVLENLTGHMPKPAPGACATMWLLHATRPTTMPGTPPITTRAHSTYTHGTSDSIAASRPQPEVRHLSATSLVDLLDVRRGSLYRTQDIWNTLVDPLSCAGRELRGACKAASPNGPLFLEMVTLLTMPESERTIDRLTDAGVFLIPARAGYLRPEDAALLRSNEGLLLWLQYAAPPTAYLKMFDGSDIFGATSMHDRARIAKILRILLACGRDRTAATPSNPSDLAPVNPLSHLCSQVAPHWLRRVLELGGCPHQMSQRGVPLIVSAMRAEAIRLHNAGQDFMRAHTSLRQLAELLKRHGADLTQASGRGVPAVALLAFHGLCGAAEALLISGASPNAADRQGNTLMHHLAQVLHMRESPTHTENAKLAHYALILSLRHGGNLDVPNAAGHTARSLLPEPTALGPQVDDALLTTARTTALRRIRPLS</sequence>
<keyword evidence="2" id="KW-1185">Reference proteome</keyword>
<reference evidence="1 2" key="1">
    <citation type="submission" date="2019-08" db="EMBL/GenBank/DDBJ databases">
        <authorList>
            <person name="Peeters C."/>
        </authorList>
    </citation>
    <scope>NUCLEOTIDE SEQUENCE [LARGE SCALE GENOMIC DNA]</scope>
    <source>
        <strain evidence="1 2">LMG 31117</strain>
    </source>
</reference>
<gene>
    <name evidence="1" type="ORF">PAN31117_04470</name>
</gene>
<dbReference type="AlphaFoldDB" id="A0A5E5AG59"/>
<evidence type="ECO:0000313" key="1">
    <source>
        <dbReference type="EMBL" id="VVE72651.1"/>
    </source>
</evidence>
<organism evidence="1 2">
    <name type="scientific">Pandoraea anapnoica</name>
    <dbReference type="NCBI Taxonomy" id="2508301"/>
    <lineage>
        <taxon>Bacteria</taxon>
        <taxon>Pseudomonadati</taxon>
        <taxon>Pseudomonadota</taxon>
        <taxon>Betaproteobacteria</taxon>
        <taxon>Burkholderiales</taxon>
        <taxon>Burkholderiaceae</taxon>
        <taxon>Pandoraea</taxon>
    </lineage>
</organism>
<proteinExistence type="predicted"/>
<dbReference type="Gene3D" id="1.25.40.20">
    <property type="entry name" value="Ankyrin repeat-containing domain"/>
    <property type="match status" value="1"/>
</dbReference>
<dbReference type="InterPro" id="IPR036770">
    <property type="entry name" value="Ankyrin_rpt-contain_sf"/>
</dbReference>
<accession>A0A5E5AG59</accession>
<dbReference type="EMBL" id="CABPSP010000015">
    <property type="protein sequence ID" value="VVE72651.1"/>
    <property type="molecule type" value="Genomic_DNA"/>
</dbReference>
<evidence type="ECO:0000313" key="2">
    <source>
        <dbReference type="Proteomes" id="UP000383122"/>
    </source>
</evidence>
<protein>
    <submittedName>
        <fullName evidence="1">Ankyrin</fullName>
    </submittedName>
</protein>
<name>A0A5E5AG59_9BURK</name>
<dbReference type="Proteomes" id="UP000383122">
    <property type="component" value="Unassembled WGS sequence"/>
</dbReference>